<feature type="non-terminal residue" evidence="1">
    <location>
        <position position="32"/>
    </location>
</feature>
<organism evidence="1 2">
    <name type="scientific">Salmonella enterica subsp. enterica serovar Inverness str. R8-3668</name>
    <dbReference type="NCBI Taxonomy" id="913075"/>
    <lineage>
        <taxon>Bacteria</taxon>
        <taxon>Pseudomonadati</taxon>
        <taxon>Pseudomonadota</taxon>
        <taxon>Gammaproteobacteria</taxon>
        <taxon>Enterobacterales</taxon>
        <taxon>Enterobacteriaceae</taxon>
        <taxon>Salmonella</taxon>
    </lineage>
</organism>
<dbReference type="AlphaFoldDB" id="G5N704"/>
<dbReference type="EMBL" id="AFCO01000003">
    <property type="protein sequence ID" value="EHC63683.1"/>
    <property type="molecule type" value="Genomic_DNA"/>
</dbReference>
<reference evidence="1 2" key="1">
    <citation type="journal article" date="2011" name="BMC Genomics">
        <title>Genome sequencing reveals diversification of virulence factor content and possible host adaptation in distinct subpopulations of Salmonella enterica.</title>
        <authorList>
            <person name="den Bakker H.C."/>
            <person name="Moreno Switt A.I."/>
            <person name="Govoni G."/>
            <person name="Cummings C.A."/>
            <person name="Ranieri M.L."/>
            <person name="Degoricija L."/>
            <person name="Hoelzer K."/>
            <person name="Rodriguez-Rivera L.D."/>
            <person name="Brown S."/>
            <person name="Bolchacova E."/>
            <person name="Furtado M.R."/>
            <person name="Wiedmann M."/>
        </authorList>
    </citation>
    <scope>NUCLEOTIDE SEQUENCE [LARGE SCALE GENOMIC DNA]</scope>
    <source>
        <strain evidence="1 2">R8-3668</strain>
    </source>
</reference>
<accession>G5N704</accession>
<evidence type="ECO:0000313" key="1">
    <source>
        <dbReference type="EMBL" id="EHC63683.1"/>
    </source>
</evidence>
<dbReference type="Proteomes" id="UP000003532">
    <property type="component" value="Unassembled WGS sequence"/>
</dbReference>
<comment type="caution">
    <text evidence="1">The sequence shown here is derived from an EMBL/GenBank/DDBJ whole genome shotgun (WGS) entry which is preliminary data.</text>
</comment>
<proteinExistence type="predicted"/>
<protein>
    <submittedName>
        <fullName evidence="1">Uncharacterized protein</fullName>
    </submittedName>
</protein>
<sequence>MRVLRAASSPSQVVFVREPSARIQAHHITGDA</sequence>
<gene>
    <name evidence="1" type="ORF">LTSEINV_0008</name>
</gene>
<name>G5N704_SALET</name>
<evidence type="ECO:0000313" key="2">
    <source>
        <dbReference type="Proteomes" id="UP000003532"/>
    </source>
</evidence>